<protein>
    <recommendedName>
        <fullName evidence="5">Secreted protein</fullName>
    </recommendedName>
</protein>
<dbReference type="Proteomes" id="UP000693946">
    <property type="component" value="Linkage Group LG16"/>
</dbReference>
<dbReference type="EMBL" id="JAGKHQ010000008">
    <property type="protein sequence ID" value="KAG7511213.1"/>
    <property type="molecule type" value="Genomic_DNA"/>
</dbReference>
<proteinExistence type="predicted"/>
<sequence>MTAVHLDSLFLFLTLSPLIVWSAVESLEIVGGSIQEVTHRVVTAADEFKQPQGKRLSPTDRRTSSARLPGPKSNNTRKGVCALSRRWSVGCGGSDLVWNQTTTAVTT</sequence>
<feature type="signal peptide" evidence="2">
    <location>
        <begin position="1"/>
        <end position="26"/>
    </location>
</feature>
<dbReference type="AlphaFoldDB" id="A0AAV6S2Z9"/>
<accession>A0AAV6S2Z9</accession>
<comment type="caution">
    <text evidence="3">The sequence shown here is derived from an EMBL/GenBank/DDBJ whole genome shotgun (WGS) entry which is preliminary data.</text>
</comment>
<evidence type="ECO:0000256" key="1">
    <source>
        <dbReference type="SAM" id="MobiDB-lite"/>
    </source>
</evidence>
<reference evidence="3 4" key="1">
    <citation type="journal article" date="2021" name="Sci. Rep.">
        <title>Chromosome anchoring in Senegalese sole (Solea senegalensis) reveals sex-associated markers and genome rearrangements in flatfish.</title>
        <authorList>
            <person name="Guerrero-Cozar I."/>
            <person name="Gomez-Garrido J."/>
            <person name="Berbel C."/>
            <person name="Martinez-Blanch J.F."/>
            <person name="Alioto T."/>
            <person name="Claros M.G."/>
            <person name="Gagnaire P.A."/>
            <person name="Manchado M."/>
        </authorList>
    </citation>
    <scope>NUCLEOTIDE SEQUENCE [LARGE SCALE GENOMIC DNA]</scope>
    <source>
        <strain evidence="3">Sse05_10M</strain>
    </source>
</reference>
<feature type="region of interest" description="Disordered" evidence="1">
    <location>
        <begin position="45"/>
        <end position="78"/>
    </location>
</feature>
<name>A0AAV6S2Z9_SOLSE</name>
<organism evidence="3 4">
    <name type="scientific">Solea senegalensis</name>
    <name type="common">Senegalese sole</name>
    <dbReference type="NCBI Taxonomy" id="28829"/>
    <lineage>
        <taxon>Eukaryota</taxon>
        <taxon>Metazoa</taxon>
        <taxon>Chordata</taxon>
        <taxon>Craniata</taxon>
        <taxon>Vertebrata</taxon>
        <taxon>Euteleostomi</taxon>
        <taxon>Actinopterygii</taxon>
        <taxon>Neopterygii</taxon>
        <taxon>Teleostei</taxon>
        <taxon>Neoteleostei</taxon>
        <taxon>Acanthomorphata</taxon>
        <taxon>Carangaria</taxon>
        <taxon>Pleuronectiformes</taxon>
        <taxon>Pleuronectoidei</taxon>
        <taxon>Soleidae</taxon>
        <taxon>Solea</taxon>
    </lineage>
</organism>
<evidence type="ECO:0000256" key="2">
    <source>
        <dbReference type="SAM" id="SignalP"/>
    </source>
</evidence>
<keyword evidence="4" id="KW-1185">Reference proteome</keyword>
<gene>
    <name evidence="3" type="ORF">JOB18_043943</name>
</gene>
<evidence type="ECO:0000313" key="3">
    <source>
        <dbReference type="EMBL" id="KAG7511213.1"/>
    </source>
</evidence>
<keyword evidence="2" id="KW-0732">Signal</keyword>
<evidence type="ECO:0000313" key="4">
    <source>
        <dbReference type="Proteomes" id="UP000693946"/>
    </source>
</evidence>
<evidence type="ECO:0008006" key="5">
    <source>
        <dbReference type="Google" id="ProtNLM"/>
    </source>
</evidence>
<feature type="chain" id="PRO_5043451012" description="Secreted protein" evidence="2">
    <location>
        <begin position="27"/>
        <end position="107"/>
    </location>
</feature>